<dbReference type="GO" id="GO:1990112">
    <property type="term" value="C:RQC complex"/>
    <property type="evidence" value="ECO:0007669"/>
    <property type="project" value="TreeGrafter"/>
</dbReference>
<dbReference type="PANTHER" id="PTHR22684:SF0">
    <property type="entry name" value="RIBOSOME QUALITY CONTROL COMPLEX SUBUNIT TCF25"/>
    <property type="match status" value="1"/>
</dbReference>
<proteinExistence type="predicted"/>
<feature type="compositionally biased region" description="Low complexity" evidence="1">
    <location>
        <begin position="467"/>
        <end position="482"/>
    </location>
</feature>
<protein>
    <recommendedName>
        <fullName evidence="4">Transcription factor 25</fullName>
    </recommendedName>
</protein>
<dbReference type="PANTHER" id="PTHR22684">
    <property type="entry name" value="NULP1-RELATED"/>
    <property type="match status" value="1"/>
</dbReference>
<dbReference type="AlphaFoldDB" id="A0AAD3HLV0"/>
<comment type="caution">
    <text evidence="2">The sequence shown here is derived from an EMBL/GenBank/DDBJ whole genome shotgun (WGS) entry which is preliminary data.</text>
</comment>
<feature type="compositionally biased region" description="Low complexity" evidence="1">
    <location>
        <begin position="448"/>
        <end position="459"/>
    </location>
</feature>
<gene>
    <name evidence="2" type="ORF">Agub_g6488</name>
</gene>
<reference evidence="2 3" key="1">
    <citation type="journal article" date="2021" name="Sci. Rep.">
        <title>Genome sequencing of the multicellular alga Astrephomene provides insights into convergent evolution of germ-soma differentiation.</title>
        <authorList>
            <person name="Yamashita S."/>
            <person name="Yamamoto K."/>
            <person name="Matsuzaki R."/>
            <person name="Suzuki S."/>
            <person name="Yamaguchi H."/>
            <person name="Hirooka S."/>
            <person name="Minakuchi Y."/>
            <person name="Miyagishima S."/>
            <person name="Kawachi M."/>
            <person name="Toyoda A."/>
            <person name="Nozaki H."/>
        </authorList>
    </citation>
    <scope>NUCLEOTIDE SEQUENCE [LARGE SCALE GENOMIC DNA]</scope>
    <source>
        <strain evidence="2 3">NIES-4017</strain>
    </source>
</reference>
<dbReference type="EMBL" id="BMAR01000009">
    <property type="protein sequence ID" value="GFR45110.1"/>
    <property type="molecule type" value="Genomic_DNA"/>
</dbReference>
<dbReference type="Pfam" id="PF04910">
    <property type="entry name" value="Tcf25"/>
    <property type="match status" value="1"/>
</dbReference>
<feature type="compositionally biased region" description="Low complexity" evidence="1">
    <location>
        <begin position="224"/>
        <end position="234"/>
    </location>
</feature>
<feature type="region of interest" description="Disordered" evidence="1">
    <location>
        <begin position="209"/>
        <end position="234"/>
    </location>
</feature>
<name>A0AAD3HLV0_9CHLO</name>
<evidence type="ECO:0000256" key="1">
    <source>
        <dbReference type="SAM" id="MobiDB-lite"/>
    </source>
</evidence>
<dbReference type="InterPro" id="IPR006994">
    <property type="entry name" value="TCF25/Rqc1"/>
</dbReference>
<dbReference type="Proteomes" id="UP001054857">
    <property type="component" value="Unassembled WGS sequence"/>
</dbReference>
<evidence type="ECO:0000313" key="2">
    <source>
        <dbReference type="EMBL" id="GFR45110.1"/>
    </source>
</evidence>
<accession>A0AAD3HLV0</accession>
<sequence length="503" mass="54672">LVAPKDNWPPCEGGLSMEMAGNKGGVPVFRYVHSPAYRETQARFYRCQASYDPGTIAALLQQAPYHVDSLLAMHDLYRHMGENSYAEEMLSRALWALEAAWHPAFQPATAACRLDYAVEENRTLFGALFRHVQALSRRGCHRAALECCKLLLALQPEDPLGALCLADYLAVRAGRYDWLQRFVLEFEGNRSLALLPNYAFALPMAAHRQQQEQQGQQGQGQQGTGSSKAGSASSSPHELLVGALLLHPLVLPRLLARLQDKGAAKESYWRDLQSRRLFRESGDGGNASLSHLVGLYVERSGELWKPPDLLALLRGAAQEAADVAEGKVGPSNGISAADWRTLARESFPPSAANEYRHLRISDFSDAVNALPREEVEAAVQAGAGGAMQDVEEALAELQEQMILAAQERQAAGGGAGGGAAPMSDEELRGANPLLMLLRSMLPWVNAGQQPDYAAPQQPQGGAGQQGQGAVAGQQQQRQVPAPEYDDEDGHLEDEDGMVRQIRR</sequence>
<feature type="compositionally biased region" description="Acidic residues" evidence="1">
    <location>
        <begin position="483"/>
        <end position="495"/>
    </location>
</feature>
<dbReference type="InterPro" id="IPR011990">
    <property type="entry name" value="TPR-like_helical_dom_sf"/>
</dbReference>
<evidence type="ECO:0008006" key="4">
    <source>
        <dbReference type="Google" id="ProtNLM"/>
    </source>
</evidence>
<feature type="non-terminal residue" evidence="2">
    <location>
        <position position="1"/>
    </location>
</feature>
<organism evidence="2 3">
    <name type="scientific">Astrephomene gubernaculifera</name>
    <dbReference type="NCBI Taxonomy" id="47775"/>
    <lineage>
        <taxon>Eukaryota</taxon>
        <taxon>Viridiplantae</taxon>
        <taxon>Chlorophyta</taxon>
        <taxon>core chlorophytes</taxon>
        <taxon>Chlorophyceae</taxon>
        <taxon>CS clade</taxon>
        <taxon>Chlamydomonadales</taxon>
        <taxon>Astrephomenaceae</taxon>
        <taxon>Astrephomene</taxon>
    </lineage>
</organism>
<evidence type="ECO:0000313" key="3">
    <source>
        <dbReference type="Proteomes" id="UP001054857"/>
    </source>
</evidence>
<keyword evidence="3" id="KW-1185">Reference proteome</keyword>
<feature type="region of interest" description="Disordered" evidence="1">
    <location>
        <begin position="448"/>
        <end position="503"/>
    </location>
</feature>
<dbReference type="SUPFAM" id="SSF48452">
    <property type="entry name" value="TPR-like"/>
    <property type="match status" value="1"/>
</dbReference>